<keyword evidence="1" id="KW-0472">Membrane</keyword>
<dbReference type="EMBL" id="JAJAGQ010000001">
    <property type="protein sequence ID" value="KAJ8572300.1"/>
    <property type="molecule type" value="Genomic_DNA"/>
</dbReference>
<dbReference type="PANTHER" id="PTHR35999:SF1">
    <property type="entry name" value="MITOCHONDRIAL IMPORT RECEPTOR SUBUNIT TOM6 HOMOLOG"/>
    <property type="match status" value="1"/>
</dbReference>
<feature type="transmembrane region" description="Helical" evidence="1">
    <location>
        <begin position="58"/>
        <end position="76"/>
    </location>
</feature>
<dbReference type="PANTHER" id="PTHR35999">
    <property type="entry name" value="MITOCHONDRIAL IMPORT RECEPTOR SUBUNIT TOM6 HOMOLOG"/>
    <property type="match status" value="1"/>
</dbReference>
<name>A0A9Q1RQ79_9SOLA</name>
<evidence type="ECO:0000313" key="2">
    <source>
        <dbReference type="EMBL" id="KAJ8572300.1"/>
    </source>
</evidence>
<protein>
    <submittedName>
        <fullName evidence="2">Uncharacterized protein</fullName>
    </submittedName>
</protein>
<reference evidence="3" key="1">
    <citation type="journal article" date="2023" name="Proc. Natl. Acad. Sci. U.S.A.">
        <title>Genomic and structural basis for evolution of tropane alkaloid biosynthesis.</title>
        <authorList>
            <person name="Wanga Y.-J."/>
            <person name="Taina T."/>
            <person name="Yua J.-Y."/>
            <person name="Lia J."/>
            <person name="Xua B."/>
            <person name="Chenc J."/>
            <person name="D'Auriad J.C."/>
            <person name="Huanga J.-P."/>
            <person name="Huanga S.-X."/>
        </authorList>
    </citation>
    <scope>NUCLEOTIDE SEQUENCE [LARGE SCALE GENOMIC DNA]</scope>
    <source>
        <strain evidence="3">cv. KIB-2019</strain>
    </source>
</reference>
<dbReference type="OrthoDB" id="1912883at2759"/>
<evidence type="ECO:0000313" key="3">
    <source>
        <dbReference type="Proteomes" id="UP001152561"/>
    </source>
</evidence>
<sequence>MFPGMFMRKPDKTAALKQLKTHVALFDSQFSLLLFILSFSRGIKCSEVCACQHLLPQLAYFFLVLSLTYVPILKFVDM</sequence>
<dbReference type="Proteomes" id="UP001152561">
    <property type="component" value="Unassembled WGS sequence"/>
</dbReference>
<dbReference type="GO" id="GO:0005742">
    <property type="term" value="C:mitochondrial outer membrane translocase complex"/>
    <property type="evidence" value="ECO:0007669"/>
    <property type="project" value="InterPro"/>
</dbReference>
<dbReference type="AlphaFoldDB" id="A0A9Q1RQ79"/>
<gene>
    <name evidence="2" type="ORF">K7X08_008811</name>
</gene>
<proteinExistence type="predicted"/>
<evidence type="ECO:0000256" key="1">
    <source>
        <dbReference type="SAM" id="Phobius"/>
    </source>
</evidence>
<keyword evidence="3" id="KW-1185">Reference proteome</keyword>
<organism evidence="2 3">
    <name type="scientific">Anisodus acutangulus</name>
    <dbReference type="NCBI Taxonomy" id="402998"/>
    <lineage>
        <taxon>Eukaryota</taxon>
        <taxon>Viridiplantae</taxon>
        <taxon>Streptophyta</taxon>
        <taxon>Embryophyta</taxon>
        <taxon>Tracheophyta</taxon>
        <taxon>Spermatophyta</taxon>
        <taxon>Magnoliopsida</taxon>
        <taxon>eudicotyledons</taxon>
        <taxon>Gunneridae</taxon>
        <taxon>Pentapetalae</taxon>
        <taxon>asterids</taxon>
        <taxon>lamiids</taxon>
        <taxon>Solanales</taxon>
        <taxon>Solanaceae</taxon>
        <taxon>Solanoideae</taxon>
        <taxon>Hyoscyameae</taxon>
        <taxon>Anisodus</taxon>
    </lineage>
</organism>
<keyword evidence="1" id="KW-0812">Transmembrane</keyword>
<dbReference type="InterPro" id="IPR034554">
    <property type="entry name" value="TOM6_plants"/>
</dbReference>
<keyword evidence="1" id="KW-1133">Transmembrane helix</keyword>
<comment type="caution">
    <text evidence="2">The sequence shown here is derived from an EMBL/GenBank/DDBJ whole genome shotgun (WGS) entry which is preliminary data.</text>
</comment>
<accession>A0A9Q1RQ79</accession>